<feature type="compositionally biased region" description="Low complexity" evidence="1">
    <location>
        <begin position="1"/>
        <end position="17"/>
    </location>
</feature>
<evidence type="ECO:0000313" key="3">
    <source>
        <dbReference type="Proteomes" id="UP001500037"/>
    </source>
</evidence>
<keyword evidence="3" id="KW-1185">Reference proteome</keyword>
<proteinExistence type="predicted"/>
<name>A0ABP4GNB1_9ACTN</name>
<comment type="caution">
    <text evidence="2">The sequence shown here is derived from an EMBL/GenBank/DDBJ whole genome shotgun (WGS) entry which is preliminary data.</text>
</comment>
<feature type="region of interest" description="Disordered" evidence="1">
    <location>
        <begin position="1"/>
        <end position="78"/>
    </location>
</feature>
<accession>A0ABP4GNB1</accession>
<evidence type="ECO:0000256" key="1">
    <source>
        <dbReference type="SAM" id="MobiDB-lite"/>
    </source>
</evidence>
<feature type="compositionally biased region" description="Basic residues" evidence="1">
    <location>
        <begin position="47"/>
        <end position="57"/>
    </location>
</feature>
<feature type="compositionally biased region" description="Gly residues" evidence="1">
    <location>
        <begin position="18"/>
        <end position="27"/>
    </location>
</feature>
<sequence length="78" mass="7589">MSSEPGTARTGSAVTGSGAAGSGGPAGVGAVRAMRRAQELPGAVGRGRTRSGHRKPGAGRSSHQVVDPPSKTSLVPVT</sequence>
<reference evidence="3" key="1">
    <citation type="journal article" date="2019" name="Int. J. Syst. Evol. Microbiol.">
        <title>The Global Catalogue of Microorganisms (GCM) 10K type strain sequencing project: providing services to taxonomists for standard genome sequencing and annotation.</title>
        <authorList>
            <consortium name="The Broad Institute Genomics Platform"/>
            <consortium name="The Broad Institute Genome Sequencing Center for Infectious Disease"/>
            <person name="Wu L."/>
            <person name="Ma J."/>
        </authorList>
    </citation>
    <scope>NUCLEOTIDE SEQUENCE [LARGE SCALE GENOMIC DNA]</scope>
    <source>
        <strain evidence="3">JCM 13004</strain>
    </source>
</reference>
<dbReference type="EMBL" id="BAAALF010000028">
    <property type="protein sequence ID" value="GAA1231351.1"/>
    <property type="molecule type" value="Genomic_DNA"/>
</dbReference>
<dbReference type="Proteomes" id="UP001500037">
    <property type="component" value="Unassembled WGS sequence"/>
</dbReference>
<evidence type="ECO:0000313" key="2">
    <source>
        <dbReference type="EMBL" id="GAA1231351.1"/>
    </source>
</evidence>
<organism evidence="2 3">
    <name type="scientific">Kitasatospora nipponensis</name>
    <dbReference type="NCBI Taxonomy" id="258049"/>
    <lineage>
        <taxon>Bacteria</taxon>
        <taxon>Bacillati</taxon>
        <taxon>Actinomycetota</taxon>
        <taxon>Actinomycetes</taxon>
        <taxon>Kitasatosporales</taxon>
        <taxon>Streptomycetaceae</taxon>
        <taxon>Kitasatospora</taxon>
    </lineage>
</organism>
<protein>
    <submittedName>
        <fullName evidence="2">Uncharacterized protein</fullName>
    </submittedName>
</protein>
<gene>
    <name evidence="2" type="ORF">GCM10009665_22120</name>
</gene>